<evidence type="ECO:0000313" key="1">
    <source>
        <dbReference type="EMBL" id="VFJ14517.1"/>
    </source>
</evidence>
<keyword evidence="2" id="KW-1185">Reference proteome</keyword>
<accession>A0A484ICR2</accession>
<protein>
    <submittedName>
        <fullName evidence="1">Uncharacterized protein</fullName>
    </submittedName>
</protein>
<dbReference type="EMBL" id="LR216287">
    <property type="protein sequence ID" value="VFJ14517.1"/>
    <property type="molecule type" value="Genomic_DNA"/>
</dbReference>
<name>A0A484ICR2_9ARCH</name>
<dbReference type="Pfam" id="PF10117">
    <property type="entry name" value="McrBC"/>
    <property type="match status" value="1"/>
</dbReference>
<sequence length="205" mass="24646">MLSTVIEIIDFRKQDLSYQKENENIMFELIVADLLRRVEDLCRKGISKKYYDTEENLSYVKGRILIKENLKYNLVYKNKMYCRYSDFGPDTVENRIIKYTLYHLSQIYFTNPDLYRKAKRLLHYFEPVSLISYSKFPTIIFDKLTFHYRTIVTLCDLVISNSSLYVEKRGEVKFSSFLVDMDKLFEKFVYRLLESNLKEKGLCKK</sequence>
<organism evidence="1 2">
    <name type="scientific">Candidatus Nitrosocosmicus franklandianus</name>
    <dbReference type="NCBI Taxonomy" id="1798806"/>
    <lineage>
        <taxon>Archaea</taxon>
        <taxon>Nitrososphaerota</taxon>
        <taxon>Nitrososphaeria</taxon>
        <taxon>Nitrososphaerales</taxon>
        <taxon>Nitrososphaeraceae</taxon>
        <taxon>Candidatus Nitrosocosmicus</taxon>
    </lineage>
</organism>
<dbReference type="PANTHER" id="PTHR38733">
    <property type="entry name" value="PROTEIN MCRC"/>
    <property type="match status" value="1"/>
</dbReference>
<dbReference type="InterPro" id="IPR019292">
    <property type="entry name" value="McrC"/>
</dbReference>
<gene>
    <name evidence="1" type="ORF">NFRAN_2195</name>
</gene>
<dbReference type="AlphaFoldDB" id="A0A484ICR2"/>
<reference evidence="1 2" key="1">
    <citation type="submission" date="2019-02" db="EMBL/GenBank/DDBJ databases">
        <authorList>
            <person name="Lehtovirta-Morley E L."/>
        </authorList>
    </citation>
    <scope>NUCLEOTIDE SEQUENCE [LARGE SCALE GENOMIC DNA]</scope>
    <source>
        <strain evidence="1">NFRAN1</strain>
    </source>
</reference>
<evidence type="ECO:0000313" key="2">
    <source>
        <dbReference type="Proteomes" id="UP000294299"/>
    </source>
</evidence>
<dbReference type="Proteomes" id="UP000294299">
    <property type="component" value="Chromosome NFRAN"/>
</dbReference>
<dbReference type="PANTHER" id="PTHR38733:SF1">
    <property type="entry name" value="TYPE IV METHYL-DIRECTED RESTRICTION ENZYME ECOKMCRBC"/>
    <property type="match status" value="1"/>
</dbReference>
<dbReference type="KEGG" id="nfn:NFRAN_2195"/>
<proteinExistence type="predicted"/>